<name>A0A2N9PB78_9FLAO</name>
<dbReference type="Proteomes" id="UP000238180">
    <property type="component" value="Unassembled WGS sequence"/>
</dbReference>
<organism evidence="2 3">
    <name type="scientific">Flavobacterium columnare</name>
    <dbReference type="NCBI Taxonomy" id="996"/>
    <lineage>
        <taxon>Bacteria</taxon>
        <taxon>Pseudomonadati</taxon>
        <taxon>Bacteroidota</taxon>
        <taxon>Flavobacteriia</taxon>
        <taxon>Flavobacteriales</taxon>
        <taxon>Flavobacteriaceae</taxon>
        <taxon>Flavobacterium</taxon>
    </lineage>
</organism>
<evidence type="ECO:0000313" key="3">
    <source>
        <dbReference type="Proteomes" id="UP000238180"/>
    </source>
</evidence>
<gene>
    <name evidence="2" type="ORF">FLACOL_01608</name>
</gene>
<protein>
    <submittedName>
        <fullName evidence="2">Uncharacterized protein</fullName>
    </submittedName>
</protein>
<dbReference type="AlphaFoldDB" id="A0A2N9PB78"/>
<reference evidence="2 3" key="1">
    <citation type="submission" date="2018-02" db="EMBL/GenBank/DDBJ databases">
        <authorList>
            <person name="Cohen D.B."/>
            <person name="Kent A.D."/>
        </authorList>
    </citation>
    <scope>NUCLEOTIDE SEQUENCE [LARGE SCALE GENOMIC DNA]</scope>
    <source>
        <strain evidence="2">CIP109753</strain>
    </source>
</reference>
<keyword evidence="1" id="KW-1133">Transmembrane helix</keyword>
<evidence type="ECO:0000313" key="2">
    <source>
        <dbReference type="EMBL" id="SPE77612.1"/>
    </source>
</evidence>
<evidence type="ECO:0000256" key="1">
    <source>
        <dbReference type="SAM" id="Phobius"/>
    </source>
</evidence>
<keyword evidence="1" id="KW-0472">Membrane</keyword>
<dbReference type="EMBL" id="OLKH01000091">
    <property type="protein sequence ID" value="SPE77612.1"/>
    <property type="molecule type" value="Genomic_DNA"/>
</dbReference>
<accession>A0A2N9PB78</accession>
<proteinExistence type="predicted"/>
<feature type="transmembrane region" description="Helical" evidence="1">
    <location>
        <begin position="31"/>
        <end position="54"/>
    </location>
</feature>
<sequence>MTQSQSQHNRSYNFTNRVYNSDKDKSNSCELLLSFIVLTSFYENLKAYLSFVFLMKVERTKKRVFFNLNTIQIAAEFIIYKL</sequence>
<keyword evidence="1" id="KW-0812">Transmembrane</keyword>